<evidence type="ECO:0000313" key="3">
    <source>
        <dbReference type="Proteomes" id="UP000562929"/>
    </source>
</evidence>
<feature type="region of interest" description="Disordered" evidence="1">
    <location>
        <begin position="54"/>
        <end position="76"/>
    </location>
</feature>
<evidence type="ECO:0000256" key="1">
    <source>
        <dbReference type="SAM" id="MobiDB-lite"/>
    </source>
</evidence>
<dbReference type="EMBL" id="JAACLJ010000008">
    <property type="protein sequence ID" value="KAF4581990.1"/>
    <property type="molecule type" value="Genomic_DNA"/>
</dbReference>
<keyword evidence="3" id="KW-1185">Reference proteome</keyword>
<name>A0A8H4Q1I2_9HYPO</name>
<dbReference type="AlphaFoldDB" id="A0A8H4Q1I2"/>
<comment type="caution">
    <text evidence="2">The sequence shown here is derived from an EMBL/GenBank/DDBJ whole genome shotgun (WGS) entry which is preliminary data.</text>
</comment>
<protein>
    <submittedName>
        <fullName evidence="2">Uncharacterized protein</fullName>
    </submittedName>
</protein>
<reference evidence="2 3" key="1">
    <citation type="journal article" date="2020" name="G3 (Bethesda)">
        <title>Genetic Underpinnings of Host Manipulation by Ophiocordyceps as Revealed by Comparative Transcriptomics.</title>
        <authorList>
            <person name="Will I."/>
            <person name="Das B."/>
            <person name="Trinh T."/>
            <person name="Brachmann A."/>
            <person name="Ohm R.A."/>
            <person name="de Bekker C."/>
        </authorList>
    </citation>
    <scope>NUCLEOTIDE SEQUENCE [LARGE SCALE GENOMIC DNA]</scope>
    <source>
        <strain evidence="2 3">EC05</strain>
    </source>
</reference>
<proteinExistence type="predicted"/>
<dbReference type="Proteomes" id="UP000562929">
    <property type="component" value="Unassembled WGS sequence"/>
</dbReference>
<evidence type="ECO:0000313" key="2">
    <source>
        <dbReference type="EMBL" id="KAF4581990.1"/>
    </source>
</evidence>
<organism evidence="2 3">
    <name type="scientific">Ophiocordyceps camponoti-floridani</name>
    <dbReference type="NCBI Taxonomy" id="2030778"/>
    <lineage>
        <taxon>Eukaryota</taxon>
        <taxon>Fungi</taxon>
        <taxon>Dikarya</taxon>
        <taxon>Ascomycota</taxon>
        <taxon>Pezizomycotina</taxon>
        <taxon>Sordariomycetes</taxon>
        <taxon>Hypocreomycetidae</taxon>
        <taxon>Hypocreales</taxon>
        <taxon>Ophiocordycipitaceae</taxon>
        <taxon>Ophiocordyceps</taxon>
    </lineage>
</organism>
<accession>A0A8H4Q1I2</accession>
<sequence length="76" mass="8372">MYAFLALGSQTEPPSPQASFYLVAPKLPFRTRLPLVASILFGFMVSWDPALKQHGPRSVRHDGRAQATPETPTSMT</sequence>
<gene>
    <name evidence="2" type="ORF">GQ602_006614</name>
</gene>